<dbReference type="Proteomes" id="UP001497744">
    <property type="component" value="Unassembled WGS sequence"/>
</dbReference>
<dbReference type="RefSeq" id="XP_067718262.1">
    <property type="nucleotide sequence ID" value="XM_067862161.1"/>
</dbReference>
<keyword evidence="2" id="KW-1185">Reference proteome</keyword>
<accession>A0AAV4M1E1</accession>
<comment type="caution">
    <text evidence="1">The sequence shown here is derived from an EMBL/GenBank/DDBJ whole genome shotgun (WGS) entry which is preliminary data.</text>
</comment>
<protein>
    <submittedName>
        <fullName evidence="1">DUF1549 domain-containing protein</fullName>
    </submittedName>
</protein>
<name>A0AAV4M1E1_BABCB</name>
<dbReference type="EMBL" id="BPLF01000006">
    <property type="protein sequence ID" value="GIX66193.1"/>
    <property type="molecule type" value="Genomic_DNA"/>
</dbReference>
<evidence type="ECO:0000313" key="1">
    <source>
        <dbReference type="EMBL" id="GIX66193.1"/>
    </source>
</evidence>
<reference evidence="1 2" key="1">
    <citation type="submission" date="2021-06" db="EMBL/GenBank/DDBJ databases">
        <title>Genome sequence of Babesia caballi.</title>
        <authorList>
            <person name="Yamagishi J."/>
            <person name="Kidaka T."/>
            <person name="Ochi A."/>
        </authorList>
    </citation>
    <scope>NUCLEOTIDE SEQUENCE [LARGE SCALE GENOMIC DNA]</scope>
    <source>
        <strain evidence="1">USDA-D6B2</strain>
    </source>
</reference>
<dbReference type="AlphaFoldDB" id="A0AAV4M1E1"/>
<proteinExistence type="predicted"/>
<evidence type="ECO:0000313" key="2">
    <source>
        <dbReference type="Proteomes" id="UP001497744"/>
    </source>
</evidence>
<gene>
    <name evidence="1" type="ORF">BcabD6B2_56290</name>
</gene>
<organism evidence="1 2">
    <name type="scientific">Babesia caballi</name>
    <dbReference type="NCBI Taxonomy" id="5871"/>
    <lineage>
        <taxon>Eukaryota</taxon>
        <taxon>Sar</taxon>
        <taxon>Alveolata</taxon>
        <taxon>Apicomplexa</taxon>
        <taxon>Aconoidasida</taxon>
        <taxon>Piroplasmida</taxon>
        <taxon>Babesiidae</taxon>
        <taxon>Babesia</taxon>
    </lineage>
</organism>
<dbReference type="GeneID" id="94197674"/>
<sequence length="178" mass="18407">MSVLIPPTFKKYNAAHPPPSTAAPPVAPPMVMVDCVLFTLASLTILVVELLDPPDAPSWLWSPHDTPLEQLGEEIAPEGPSVLEPEFGRLVLVTCVVCSVSRSTPLSVSRVVALGSAPDELEEILGLSVAGSGSGTCGCSPDTGGDGWFSCVDCLWVPTIFSSVGATAVLDASSCCAR</sequence>